<feature type="transmembrane region" description="Helical" evidence="8">
    <location>
        <begin position="834"/>
        <end position="854"/>
    </location>
</feature>
<dbReference type="GO" id="GO:0097108">
    <property type="term" value="F:hedgehog family protein binding"/>
    <property type="evidence" value="ECO:0007669"/>
    <property type="project" value="TreeGrafter"/>
</dbReference>
<evidence type="ECO:0000256" key="1">
    <source>
        <dbReference type="ARBA" id="ARBA00004141"/>
    </source>
</evidence>
<feature type="transmembrane region" description="Helical" evidence="8">
    <location>
        <begin position="1204"/>
        <end position="1226"/>
    </location>
</feature>
<keyword evidence="3 8" id="KW-0812">Transmembrane</keyword>
<evidence type="ECO:0000313" key="11">
    <source>
        <dbReference type="WBParaSite" id="TMUE_1000005444.1"/>
    </source>
</evidence>
<dbReference type="PROSITE" id="PS50156">
    <property type="entry name" value="SSD"/>
    <property type="match status" value="1"/>
</dbReference>
<feature type="transmembrane region" description="Helical" evidence="8">
    <location>
        <begin position="692"/>
        <end position="713"/>
    </location>
</feature>
<feature type="transmembrane region" description="Helical" evidence="8">
    <location>
        <begin position="99"/>
        <end position="119"/>
    </location>
</feature>
<dbReference type="PANTHER" id="PTHR46022:SF1">
    <property type="entry name" value="PROTEIN PATCHED"/>
    <property type="match status" value="1"/>
</dbReference>
<keyword evidence="5 8" id="KW-0472">Membrane</keyword>
<evidence type="ECO:0000256" key="2">
    <source>
        <dbReference type="ARBA" id="ARBA00005585"/>
    </source>
</evidence>
<evidence type="ECO:0000313" key="10">
    <source>
        <dbReference type="Proteomes" id="UP000046395"/>
    </source>
</evidence>
<evidence type="ECO:0000256" key="7">
    <source>
        <dbReference type="SAM" id="MobiDB-lite"/>
    </source>
</evidence>
<feature type="transmembrane region" description="Helical" evidence="8">
    <location>
        <begin position="585"/>
        <end position="603"/>
    </location>
</feature>
<comment type="similarity">
    <text evidence="2">Belongs to the patched family.</text>
</comment>
<dbReference type="FunFam" id="1.20.1640.10:FF:000031">
    <property type="entry name" value="PaTChed family"/>
    <property type="match status" value="1"/>
</dbReference>
<feature type="transmembrane region" description="Helical" evidence="8">
    <location>
        <begin position="719"/>
        <end position="739"/>
    </location>
</feature>
<dbReference type="WBParaSite" id="TMUE_1000005444.1">
    <property type="protein sequence ID" value="TMUE_1000005444.1"/>
    <property type="gene ID" value="WBGene00287706"/>
</dbReference>
<dbReference type="GO" id="GO:0005119">
    <property type="term" value="F:smoothened binding"/>
    <property type="evidence" value="ECO:0007669"/>
    <property type="project" value="TreeGrafter"/>
</dbReference>
<dbReference type="PANTHER" id="PTHR46022">
    <property type="entry name" value="PROTEIN PATCHED"/>
    <property type="match status" value="1"/>
</dbReference>
<dbReference type="GO" id="GO:0045879">
    <property type="term" value="P:negative regulation of smoothened signaling pathway"/>
    <property type="evidence" value="ECO:0007669"/>
    <property type="project" value="TreeGrafter"/>
</dbReference>
<dbReference type="Gene3D" id="1.20.1640.10">
    <property type="entry name" value="Multidrug efflux transporter AcrB transmembrane domain"/>
    <property type="match status" value="2"/>
</dbReference>
<feature type="transmembrane region" description="Helical" evidence="8">
    <location>
        <begin position="1238"/>
        <end position="1264"/>
    </location>
</feature>
<evidence type="ECO:0000256" key="5">
    <source>
        <dbReference type="ARBA" id="ARBA00023136"/>
    </source>
</evidence>
<dbReference type="Proteomes" id="UP000046395">
    <property type="component" value="Unassembled WGS sequence"/>
</dbReference>
<proteinExistence type="inferred from homology"/>
<evidence type="ECO:0000259" key="9">
    <source>
        <dbReference type="PROSITE" id="PS50156"/>
    </source>
</evidence>
<evidence type="ECO:0000256" key="3">
    <source>
        <dbReference type="ARBA" id="ARBA00022692"/>
    </source>
</evidence>
<dbReference type="SUPFAM" id="SSF82866">
    <property type="entry name" value="Multidrug efflux transporter AcrB transmembrane domain"/>
    <property type="match status" value="2"/>
</dbReference>
<dbReference type="Pfam" id="PF12349">
    <property type="entry name" value="Sterol-sensing"/>
    <property type="match status" value="1"/>
</dbReference>
<organism evidence="10 11">
    <name type="scientific">Trichuris muris</name>
    <name type="common">Mouse whipworm</name>
    <dbReference type="NCBI Taxonomy" id="70415"/>
    <lineage>
        <taxon>Eukaryota</taxon>
        <taxon>Metazoa</taxon>
        <taxon>Ecdysozoa</taxon>
        <taxon>Nematoda</taxon>
        <taxon>Enoplea</taxon>
        <taxon>Dorylaimia</taxon>
        <taxon>Trichinellida</taxon>
        <taxon>Trichuridae</taxon>
        <taxon>Trichuris</taxon>
    </lineage>
</organism>
<name>A0A5S6QE31_TRIMR</name>
<evidence type="ECO:0000256" key="6">
    <source>
        <dbReference type="ARBA" id="ARBA00023180"/>
    </source>
</evidence>
<reference evidence="11" key="1">
    <citation type="submission" date="2019-12" db="UniProtKB">
        <authorList>
            <consortium name="WormBaseParasite"/>
        </authorList>
    </citation>
    <scope>IDENTIFICATION</scope>
</reference>
<feature type="domain" description="SSD" evidence="9">
    <location>
        <begin position="583"/>
        <end position="742"/>
    </location>
</feature>
<dbReference type="GO" id="GO:0018996">
    <property type="term" value="P:molting cycle, collagen and cuticulin-based cuticle"/>
    <property type="evidence" value="ECO:0007669"/>
    <property type="project" value="UniProtKB-ARBA"/>
</dbReference>
<feature type="region of interest" description="Disordered" evidence="7">
    <location>
        <begin position="146"/>
        <end position="181"/>
    </location>
</feature>
<dbReference type="InterPro" id="IPR053958">
    <property type="entry name" value="HMGCR/SNAP/NPC1-like_SSD"/>
</dbReference>
<evidence type="ECO:0000256" key="4">
    <source>
        <dbReference type="ARBA" id="ARBA00022989"/>
    </source>
</evidence>
<protein>
    <submittedName>
        <fullName evidence="11">SSD domain-containing protein</fullName>
    </submittedName>
</protein>
<dbReference type="GO" id="GO:0005886">
    <property type="term" value="C:plasma membrane"/>
    <property type="evidence" value="ECO:0007669"/>
    <property type="project" value="TreeGrafter"/>
</dbReference>
<keyword evidence="4 8" id="KW-1133">Transmembrane helix</keyword>
<feature type="transmembrane region" description="Helical" evidence="8">
    <location>
        <begin position="615"/>
        <end position="640"/>
    </location>
</feature>
<feature type="region of interest" description="Disordered" evidence="7">
    <location>
        <begin position="1318"/>
        <end position="1351"/>
    </location>
</feature>
<dbReference type="STRING" id="70415.A0A5S6QE31"/>
<feature type="transmembrane region" description="Helical" evidence="8">
    <location>
        <begin position="1140"/>
        <end position="1162"/>
    </location>
</feature>
<sequence>MHRAHEWTGTSKELRRMLPTPTVLSIDRRCVGKSGPSAREIQIDVTNWNEEFRSQPSWVDANLALKLVKAGNAKGNKPALWLRAKMQKAMFCLGCEIQAHYLGTLAIGLLLLLFCCVGLKDIAMETNMEKLWIEKGGRLEAERKFLSEGGEPSRPTRASPDSRDLLTDEPGKSAAQTSNKRATSSGDAFLLVIQTARNRGGNILTKDELALHMQVVNEIAQLKVELFGYNWTLSDICFKPPAPSMEGSLGETVRMLLEKIIPCTIITPLDCFWEGSKALGPFPPLYLGSLLSVFVPSLGKEISWQNLNPKAVVEQFNFFHVAELSNFENFISRAGIDSAYQNRPCMDPLDPACPRTAPNYVDLCPIVEKFVTSGEPEAQLLGDLTANETANQITTEATSATTPSDYYNDLSLFSNALGNSPEELEENVSLVCKKNREAVRGILRSNERLRRQWLPSNASVDFAKELTGGCVGFASKYMIWPEDLIIGGVKKVNNVIVRAEALQSVFMMAGPTEVYERFENNDKPGSSSIAWSTDKAAAVLTAWQKAYSQYLYDHANNTGPFRQVHPMSGASINEMLEMFSELNPTVMIVGYCLMVLYASFSLFTFDDHGVSSGVALAIIGCILVTLSSLAGLGCSTLLGIKFNPTTTQVIPFLSLGLGVDDMFLLLHNYRDIVHNHSFNEIGMLLKETGLSALLTSLNNILAFVVGAVVPVPALRDFCLQVALVLMFNAITILTIYPALMSIDLIRRKRRLVDVFCCFKAPPKVIPDPKATRISPKPVSLASEKASSGSVSDKIAVLGLSAENSHLVTMPGCHSSYFTTEHFLRKCYLPFLDFTAVRFLIATVGVALLAVGIYGVTNLELGLELTDLLPKSTPAYDFVAAREAYFSFFPFSAILKGPMDIPNKQRLIHEYRDRLAKMEYTVKQMGEISEKYWLSMMADWLVSLQVKFDADWTNGYINRTGAVDSLVSQDAKLAYKLICNKGDELDCSRVGTVRLVDADGFINPDGFYNYLTAWFNTDQMSYYLSQASFHPTPPIWHNTGVIRTAEDNKVPPASPLIISRIPFFVTNLVDTPAIVDFIRKVRAICDEFTEKGLPNFPEGLPISYWQHYVHLNHYLMVSLSIICFAVFVTISLILFNPWAAVLVVSVVALMTFELAGLMGLYGLKLNPISVVTLITAVGIGVEFTVHMLLSFLTSMGTRTERMRMAVWHMFTPVLHGGLSTLLGLLMLAFSEFEFIVQYFFLVMSTLIILGIFNGLVVFPVLLSLIGPPAEVQSLDNSNCLPPPSPSFVSKQLSSLCKSLGGGAVGSDVGLNRSSRRCVPRASDMSLSTITEETPPPLSDSPAVPNSKPEVRS</sequence>
<dbReference type="GO" id="GO:0008158">
    <property type="term" value="F:hedgehog receptor activity"/>
    <property type="evidence" value="ECO:0007669"/>
    <property type="project" value="TreeGrafter"/>
</dbReference>
<feature type="transmembrane region" description="Helical" evidence="8">
    <location>
        <begin position="1113"/>
        <end position="1134"/>
    </location>
</feature>
<feature type="compositionally biased region" description="Basic and acidic residues" evidence="7">
    <location>
        <begin position="160"/>
        <end position="171"/>
    </location>
</feature>
<feature type="transmembrane region" description="Helical" evidence="8">
    <location>
        <begin position="1169"/>
        <end position="1192"/>
    </location>
</feature>
<dbReference type="InterPro" id="IPR000731">
    <property type="entry name" value="SSD"/>
</dbReference>
<keyword evidence="6" id="KW-0325">Glycoprotein</keyword>
<evidence type="ECO:0000256" key="8">
    <source>
        <dbReference type="SAM" id="Phobius"/>
    </source>
</evidence>
<keyword evidence="10" id="KW-1185">Reference proteome</keyword>
<comment type="subcellular location">
    <subcellularLocation>
        <location evidence="1">Membrane</location>
        <topology evidence="1">Multi-pass membrane protein</topology>
    </subcellularLocation>
</comment>
<accession>A0A5S6QE31</accession>